<evidence type="ECO:0000313" key="9">
    <source>
        <dbReference type="EMBL" id="MBS7825334.1"/>
    </source>
</evidence>
<dbReference type="PANTHER" id="PTHR30255">
    <property type="entry name" value="SINGLE-STRANDED-DNA-SPECIFIC EXONUCLEASE RECJ"/>
    <property type="match status" value="1"/>
</dbReference>
<dbReference type="InterPro" id="IPR038763">
    <property type="entry name" value="DHH_sf"/>
</dbReference>
<dbReference type="InterPro" id="IPR051673">
    <property type="entry name" value="SSDNA_exonuclease_RecJ"/>
</dbReference>
<evidence type="ECO:0000256" key="1">
    <source>
        <dbReference type="ARBA" id="ARBA00005915"/>
    </source>
</evidence>
<dbReference type="PANTHER" id="PTHR30255:SF2">
    <property type="entry name" value="SINGLE-STRANDED-DNA-SPECIFIC EXONUCLEASE RECJ"/>
    <property type="match status" value="1"/>
</dbReference>
<evidence type="ECO:0000256" key="4">
    <source>
        <dbReference type="ARBA" id="ARBA00022801"/>
    </source>
</evidence>
<dbReference type="RefSeq" id="WP_213404270.1">
    <property type="nucleotide sequence ID" value="NZ_JAGIBT010000012.1"/>
</dbReference>
<sequence length="568" mass="63059">MIITERTVSTAATLSTVPLLNRVLQRRNFQSIEDLTFSLKDMCPPSTLEGCEAAGERIAQAVMHQQSILIVGDYDVDGATSTALMMRLLRAFGAESVRYRIPNRMLDGYGLTTPLLEEIVAKDQPELIITVDNGISSIEAIERANQYGIEVIVTDHHLPGDVLPNAAVIVNPNLVGSAFESRALCGVGVAFYVLTATRRALLTHGHLSKETAPNLGDYLDLVALGTISDLVPLDRNNRCLVQQGIERIRRGRTCVGIEALLAVSGKNQSELSTTDIAFGVSPLLNAAGRLDDMRVGIECLLTDSRQQAAYYAERLFEFNQERKEIERSMTAETQHILDAITLNADALPSALALYDASWHQGVIGIVASRVKERFDRPTFIFAKESDELLKGSGRSIAGIHLRDVIDEIATENPGIIKQFGGHAMAAGLTLYESRLEDFRAALNQKVEKLWGGLDQKVMYTDGPLSPNDLTIEYAGILKTAMPWGQMFPEPLFDNTFEVMDVKILKNLHLKLTLKHLEANLYFDGIAFFKASDWQENTQKVRCLYKLDVNEWRGRRSLQLLIDHIEMES</sequence>
<evidence type="ECO:0000256" key="5">
    <source>
        <dbReference type="ARBA" id="ARBA00022839"/>
    </source>
</evidence>
<organism evidence="9 10">
    <name type="scientific">Wohlfahrtiimonas chitiniclastica</name>
    <dbReference type="NCBI Taxonomy" id="400946"/>
    <lineage>
        <taxon>Bacteria</taxon>
        <taxon>Pseudomonadati</taxon>
        <taxon>Pseudomonadota</taxon>
        <taxon>Gammaproteobacteria</taxon>
        <taxon>Cardiobacteriales</taxon>
        <taxon>Ignatzschineriaceae</taxon>
        <taxon>Wohlfahrtiimonas</taxon>
    </lineage>
</organism>
<evidence type="ECO:0000259" key="8">
    <source>
        <dbReference type="Pfam" id="PF17768"/>
    </source>
</evidence>
<dbReference type="GO" id="GO:0006281">
    <property type="term" value="P:DNA repair"/>
    <property type="evidence" value="ECO:0007669"/>
    <property type="project" value="InterPro"/>
</dbReference>
<dbReference type="Pfam" id="PF17768">
    <property type="entry name" value="RecJ_OB"/>
    <property type="match status" value="1"/>
</dbReference>
<dbReference type="EMBL" id="JAGIBU010000010">
    <property type="protein sequence ID" value="MBS7825334.1"/>
    <property type="molecule type" value="Genomic_DNA"/>
</dbReference>
<dbReference type="AlphaFoldDB" id="A0AB35C085"/>
<keyword evidence="3" id="KW-0540">Nuclease</keyword>
<feature type="domain" description="DHHA1" evidence="7">
    <location>
        <begin position="350"/>
        <end position="447"/>
    </location>
</feature>
<accession>A0AB35C085</accession>
<dbReference type="Pfam" id="PF02272">
    <property type="entry name" value="DHHA1"/>
    <property type="match status" value="1"/>
</dbReference>
<keyword evidence="5 9" id="KW-0269">Exonuclease</keyword>
<evidence type="ECO:0000256" key="3">
    <source>
        <dbReference type="ARBA" id="ARBA00022722"/>
    </source>
</evidence>
<protein>
    <recommendedName>
        <fullName evidence="2">Single-stranded-DNA-specific exonuclease RecJ</fullName>
    </recommendedName>
</protein>
<gene>
    <name evidence="9" type="primary">recJ</name>
    <name evidence="9" type="ORF">J7561_08985</name>
</gene>
<dbReference type="GO" id="GO:0006310">
    <property type="term" value="P:DNA recombination"/>
    <property type="evidence" value="ECO:0007669"/>
    <property type="project" value="InterPro"/>
</dbReference>
<evidence type="ECO:0000256" key="2">
    <source>
        <dbReference type="ARBA" id="ARBA00019841"/>
    </source>
</evidence>
<reference evidence="9" key="1">
    <citation type="submission" date="2021-03" db="EMBL/GenBank/DDBJ databases">
        <title>Identification and antibiotic profiling of Wohlfahrtiimonas chitiniclastica, an underestimated human pathogen.</title>
        <authorList>
            <person name="Kopf A."/>
            <person name="Bunk B."/>
            <person name="Coldewey S."/>
            <person name="Gunzer F."/>
            <person name="Riedel T."/>
            <person name="Schroettner P."/>
        </authorList>
    </citation>
    <scope>NUCLEOTIDE SEQUENCE</scope>
    <source>
        <strain evidence="9">DSM 100917</strain>
    </source>
</reference>
<dbReference type="NCBIfam" id="TIGR00644">
    <property type="entry name" value="recJ"/>
    <property type="match status" value="1"/>
</dbReference>
<name>A0AB35C085_9GAMM</name>
<proteinExistence type="inferred from homology"/>
<dbReference type="Gene3D" id="3.90.1640.30">
    <property type="match status" value="1"/>
</dbReference>
<dbReference type="Proteomes" id="UP000680020">
    <property type="component" value="Unassembled WGS sequence"/>
</dbReference>
<dbReference type="SUPFAM" id="SSF64182">
    <property type="entry name" value="DHH phosphoesterases"/>
    <property type="match status" value="1"/>
</dbReference>
<evidence type="ECO:0000259" key="7">
    <source>
        <dbReference type="Pfam" id="PF02272"/>
    </source>
</evidence>
<evidence type="ECO:0000313" key="10">
    <source>
        <dbReference type="Proteomes" id="UP000680020"/>
    </source>
</evidence>
<dbReference type="InterPro" id="IPR004610">
    <property type="entry name" value="RecJ"/>
</dbReference>
<dbReference type="InterPro" id="IPR041122">
    <property type="entry name" value="RecJ_OB"/>
</dbReference>
<dbReference type="GO" id="GO:0003676">
    <property type="term" value="F:nucleic acid binding"/>
    <property type="evidence" value="ECO:0007669"/>
    <property type="project" value="InterPro"/>
</dbReference>
<dbReference type="Gene3D" id="3.10.310.30">
    <property type="match status" value="1"/>
</dbReference>
<evidence type="ECO:0000259" key="6">
    <source>
        <dbReference type="Pfam" id="PF01368"/>
    </source>
</evidence>
<dbReference type="InterPro" id="IPR001667">
    <property type="entry name" value="DDH_dom"/>
</dbReference>
<feature type="domain" description="RecJ OB" evidence="8">
    <location>
        <begin position="460"/>
        <end position="563"/>
    </location>
</feature>
<dbReference type="InterPro" id="IPR003156">
    <property type="entry name" value="DHHA1_dom"/>
</dbReference>
<feature type="domain" description="DDH" evidence="6">
    <location>
        <begin position="67"/>
        <end position="226"/>
    </location>
</feature>
<keyword evidence="4" id="KW-0378">Hydrolase</keyword>
<dbReference type="Pfam" id="PF01368">
    <property type="entry name" value="DHH"/>
    <property type="match status" value="1"/>
</dbReference>
<dbReference type="GO" id="GO:0008409">
    <property type="term" value="F:5'-3' exonuclease activity"/>
    <property type="evidence" value="ECO:0007669"/>
    <property type="project" value="InterPro"/>
</dbReference>
<comment type="caution">
    <text evidence="9">The sequence shown here is derived from an EMBL/GenBank/DDBJ whole genome shotgun (WGS) entry which is preliminary data.</text>
</comment>
<comment type="similarity">
    <text evidence="1">Belongs to the RecJ family.</text>
</comment>